<dbReference type="Proteomes" id="UP000215005">
    <property type="component" value="Chromosome"/>
</dbReference>
<sequence length="308" mass="33457">MSEVIVSDYGTRLTRTRIVRTDYRHFAWLVRNGADHPSGSGVNSLAGVENLGLQGECPTRLVVPREDGGWLRYEAPGQTPAFYLVFSDDAEARRTLHAAVSGVGQALRALHDSPVNVPVRASPPGIARLEDWLRNKGTAVGDSSRLFTEAVRILGEKRLSVAQGWIGELLANGDGSVLLHGAPSLGCLVPSPVRHKHHVLLTGEELSQGAPELDLGWILGEFAELRMLEAHGRMCLPTAIVAETARQLKVGYARPIDRRLTGMAATLRVLLHAHDAACYHVWDESLLDYLVFVAELVDGEGDGAQFPD</sequence>
<protein>
    <recommendedName>
        <fullName evidence="3">Aminoglycoside phosphotransferase domain-containing protein</fullName>
    </recommendedName>
</protein>
<dbReference type="AlphaFoldDB" id="A0A223S3X2"/>
<accession>A0A223S3X2</accession>
<evidence type="ECO:0000313" key="2">
    <source>
        <dbReference type="Proteomes" id="UP000215005"/>
    </source>
</evidence>
<keyword evidence="2" id="KW-1185">Reference proteome</keyword>
<gene>
    <name evidence="1" type="ORF">CDO52_08605</name>
</gene>
<organism evidence="1 2">
    <name type="scientific">Nocardiopsis gilva YIM 90087</name>
    <dbReference type="NCBI Taxonomy" id="1235441"/>
    <lineage>
        <taxon>Bacteria</taxon>
        <taxon>Bacillati</taxon>
        <taxon>Actinomycetota</taxon>
        <taxon>Actinomycetes</taxon>
        <taxon>Streptosporangiales</taxon>
        <taxon>Nocardiopsidaceae</taxon>
        <taxon>Nocardiopsis</taxon>
    </lineage>
</organism>
<name>A0A223S3X2_9ACTN</name>
<dbReference type="KEGG" id="ngv:CDO52_08605"/>
<proteinExistence type="predicted"/>
<reference evidence="1 2" key="1">
    <citation type="submission" date="2017-08" db="EMBL/GenBank/DDBJ databases">
        <title>The complete genome sequence of Nocardiopsis gilva YIM 90087.</title>
        <authorList>
            <person name="Yin M."/>
            <person name="Tang S."/>
        </authorList>
    </citation>
    <scope>NUCLEOTIDE SEQUENCE [LARGE SCALE GENOMIC DNA]</scope>
    <source>
        <strain evidence="1 2">YIM 90087</strain>
    </source>
</reference>
<dbReference type="EMBL" id="CP022753">
    <property type="protein sequence ID" value="ASU82834.1"/>
    <property type="molecule type" value="Genomic_DNA"/>
</dbReference>
<evidence type="ECO:0008006" key="3">
    <source>
        <dbReference type="Google" id="ProtNLM"/>
    </source>
</evidence>
<evidence type="ECO:0000313" key="1">
    <source>
        <dbReference type="EMBL" id="ASU82834.1"/>
    </source>
</evidence>
<dbReference type="OrthoDB" id="3543178at2"/>
<dbReference type="RefSeq" id="WP_017617397.1">
    <property type="nucleotide sequence ID" value="NZ_ANBG01000070.1"/>
</dbReference>